<gene>
    <name evidence="1" type="ORF">TorRG33x02_222680</name>
</gene>
<name>A0A2P5E8S4_TREOI</name>
<organism evidence="1 2">
    <name type="scientific">Trema orientale</name>
    <name type="common">Charcoal tree</name>
    <name type="synonym">Celtis orientalis</name>
    <dbReference type="NCBI Taxonomy" id="63057"/>
    <lineage>
        <taxon>Eukaryota</taxon>
        <taxon>Viridiplantae</taxon>
        <taxon>Streptophyta</taxon>
        <taxon>Embryophyta</taxon>
        <taxon>Tracheophyta</taxon>
        <taxon>Spermatophyta</taxon>
        <taxon>Magnoliopsida</taxon>
        <taxon>eudicotyledons</taxon>
        <taxon>Gunneridae</taxon>
        <taxon>Pentapetalae</taxon>
        <taxon>rosids</taxon>
        <taxon>fabids</taxon>
        <taxon>Rosales</taxon>
        <taxon>Cannabaceae</taxon>
        <taxon>Trema</taxon>
    </lineage>
</organism>
<evidence type="ECO:0000313" key="1">
    <source>
        <dbReference type="EMBL" id="PON81945.1"/>
    </source>
</evidence>
<keyword evidence="2" id="KW-1185">Reference proteome</keyword>
<reference evidence="2" key="1">
    <citation type="submission" date="2016-06" db="EMBL/GenBank/DDBJ databases">
        <title>Parallel loss of symbiosis genes in relatives of nitrogen-fixing non-legume Parasponia.</title>
        <authorList>
            <person name="Van Velzen R."/>
            <person name="Holmer R."/>
            <person name="Bu F."/>
            <person name="Rutten L."/>
            <person name="Van Zeijl A."/>
            <person name="Liu W."/>
            <person name="Santuari L."/>
            <person name="Cao Q."/>
            <person name="Sharma T."/>
            <person name="Shen D."/>
            <person name="Roswanjaya Y."/>
            <person name="Wardhani T."/>
            <person name="Kalhor M.S."/>
            <person name="Jansen J."/>
            <person name="Van den Hoogen J."/>
            <person name="Gungor B."/>
            <person name="Hartog M."/>
            <person name="Hontelez J."/>
            <person name="Verver J."/>
            <person name="Yang W.-C."/>
            <person name="Schijlen E."/>
            <person name="Repin R."/>
            <person name="Schilthuizen M."/>
            <person name="Schranz E."/>
            <person name="Heidstra R."/>
            <person name="Miyata K."/>
            <person name="Fedorova E."/>
            <person name="Kohlen W."/>
            <person name="Bisseling T."/>
            <person name="Smit S."/>
            <person name="Geurts R."/>
        </authorList>
    </citation>
    <scope>NUCLEOTIDE SEQUENCE [LARGE SCALE GENOMIC DNA]</scope>
    <source>
        <strain evidence="2">cv. RG33-2</strain>
    </source>
</reference>
<evidence type="ECO:0000313" key="2">
    <source>
        <dbReference type="Proteomes" id="UP000237000"/>
    </source>
</evidence>
<sequence length="63" mass="7340">MFNGWNLCVCCCLFRLIFHKFYVWCIGATYLIQIFQHLIQTIIALAPPAFSWTLFLGSDIFCS</sequence>
<proteinExistence type="predicted"/>
<dbReference type="Proteomes" id="UP000237000">
    <property type="component" value="Unassembled WGS sequence"/>
</dbReference>
<comment type="caution">
    <text evidence="1">The sequence shown here is derived from an EMBL/GenBank/DDBJ whole genome shotgun (WGS) entry which is preliminary data.</text>
</comment>
<dbReference type="InParanoid" id="A0A2P5E8S4"/>
<protein>
    <submittedName>
        <fullName evidence="1">Uncharacterized protein</fullName>
    </submittedName>
</protein>
<dbReference type="AlphaFoldDB" id="A0A2P5E8S4"/>
<dbReference type="EMBL" id="JXTC01000205">
    <property type="protein sequence ID" value="PON81945.1"/>
    <property type="molecule type" value="Genomic_DNA"/>
</dbReference>
<accession>A0A2P5E8S4</accession>